<dbReference type="GO" id="GO:0006412">
    <property type="term" value="P:translation"/>
    <property type="evidence" value="ECO:0007669"/>
    <property type="project" value="UniProtKB-UniRule"/>
</dbReference>
<protein>
    <recommendedName>
        <fullName evidence="4 5">Large ribosomal subunit protein bL33</fullName>
    </recommendedName>
</protein>
<dbReference type="PROSITE" id="PS00582">
    <property type="entry name" value="RIBOSOMAL_L33"/>
    <property type="match status" value="1"/>
</dbReference>
<dbReference type="InterPro" id="IPR001705">
    <property type="entry name" value="Ribosomal_bL33"/>
</dbReference>
<evidence type="ECO:0000313" key="6">
    <source>
        <dbReference type="EMBL" id="PIW65877.1"/>
    </source>
</evidence>
<dbReference type="GO" id="GO:0005737">
    <property type="term" value="C:cytoplasm"/>
    <property type="evidence" value="ECO:0007669"/>
    <property type="project" value="UniProtKB-ARBA"/>
</dbReference>
<dbReference type="Pfam" id="PF00471">
    <property type="entry name" value="Ribosomal_L33"/>
    <property type="match status" value="1"/>
</dbReference>
<dbReference type="GO" id="GO:1990904">
    <property type="term" value="C:ribonucleoprotein complex"/>
    <property type="evidence" value="ECO:0007669"/>
    <property type="project" value="UniProtKB-KW"/>
</dbReference>
<keyword evidence="3 5" id="KW-0687">Ribonucleoprotein</keyword>
<dbReference type="InterPro" id="IPR038584">
    <property type="entry name" value="Ribosomal_bL33_sf"/>
</dbReference>
<name>A0A2J0LPX1_9BACT</name>
<accession>A0A2J0LPX1</accession>
<proteinExistence type="inferred from homology"/>
<dbReference type="NCBIfam" id="NF001764">
    <property type="entry name" value="PRK00504.1"/>
    <property type="match status" value="1"/>
</dbReference>
<dbReference type="GO" id="GO:0003735">
    <property type="term" value="F:structural constituent of ribosome"/>
    <property type="evidence" value="ECO:0007669"/>
    <property type="project" value="InterPro"/>
</dbReference>
<dbReference type="GO" id="GO:0005840">
    <property type="term" value="C:ribosome"/>
    <property type="evidence" value="ECO:0007669"/>
    <property type="project" value="UniProtKB-KW"/>
</dbReference>
<evidence type="ECO:0000313" key="7">
    <source>
        <dbReference type="Proteomes" id="UP000231267"/>
    </source>
</evidence>
<evidence type="ECO:0000256" key="4">
    <source>
        <dbReference type="ARBA" id="ARBA00035176"/>
    </source>
</evidence>
<evidence type="ECO:0000256" key="5">
    <source>
        <dbReference type="HAMAP-Rule" id="MF_00294"/>
    </source>
</evidence>
<dbReference type="HAMAP" id="MF_00294">
    <property type="entry name" value="Ribosomal_bL33"/>
    <property type="match status" value="1"/>
</dbReference>
<dbReference type="AlphaFoldDB" id="A0A2J0LPX1"/>
<evidence type="ECO:0000256" key="2">
    <source>
        <dbReference type="ARBA" id="ARBA00022980"/>
    </source>
</evidence>
<reference evidence="6 7" key="1">
    <citation type="submission" date="2017-09" db="EMBL/GenBank/DDBJ databases">
        <title>Depth-based differentiation of microbial function through sediment-hosted aquifers and enrichment of novel symbionts in the deep terrestrial subsurface.</title>
        <authorList>
            <person name="Probst A.J."/>
            <person name="Ladd B."/>
            <person name="Jarett J.K."/>
            <person name="Geller-Mcgrath D.E."/>
            <person name="Sieber C.M."/>
            <person name="Emerson J.B."/>
            <person name="Anantharaman K."/>
            <person name="Thomas B.C."/>
            <person name="Malmstrom R."/>
            <person name="Stieglmeier M."/>
            <person name="Klingl A."/>
            <person name="Woyke T."/>
            <person name="Ryan C.M."/>
            <person name="Banfield J.F."/>
        </authorList>
    </citation>
    <scope>NUCLEOTIDE SEQUENCE [LARGE SCALE GENOMIC DNA]</scope>
    <source>
        <strain evidence="6">CG12_big_fil_rev_8_21_14_0_65_43_15</strain>
    </source>
</reference>
<dbReference type="EMBL" id="PFGP01000138">
    <property type="protein sequence ID" value="PIW65877.1"/>
    <property type="molecule type" value="Genomic_DNA"/>
</dbReference>
<organism evidence="6 7">
    <name type="scientific">Candidatus Taenaricola geysiri</name>
    <dbReference type="NCBI Taxonomy" id="1974752"/>
    <lineage>
        <taxon>Bacteria</taxon>
        <taxon>Pseudomonadati</taxon>
        <taxon>Candidatus Omnitrophota</taxon>
        <taxon>Candidatus Taenaricola</taxon>
    </lineage>
</organism>
<comment type="caution">
    <text evidence="6">The sequence shown here is derived from an EMBL/GenBank/DDBJ whole genome shotgun (WGS) entry which is preliminary data.</text>
</comment>
<evidence type="ECO:0000256" key="3">
    <source>
        <dbReference type="ARBA" id="ARBA00023274"/>
    </source>
</evidence>
<dbReference type="InterPro" id="IPR011332">
    <property type="entry name" value="Ribosomal_zn-bd"/>
</dbReference>
<dbReference type="SUPFAM" id="SSF57829">
    <property type="entry name" value="Zn-binding ribosomal proteins"/>
    <property type="match status" value="1"/>
</dbReference>
<keyword evidence="2 5" id="KW-0689">Ribosomal protein</keyword>
<sequence length="50" mass="5945">MPQEIITFECTVCKNRNYSSTKNPKTVTDRLQLSKFCKFCRKHSPHKEIK</sequence>
<dbReference type="NCBIfam" id="NF001860">
    <property type="entry name" value="PRK00595.1"/>
    <property type="match status" value="1"/>
</dbReference>
<dbReference type="InterPro" id="IPR018264">
    <property type="entry name" value="Ribosomal_bL33_CS"/>
</dbReference>
<dbReference type="Gene3D" id="2.20.28.120">
    <property type="entry name" value="Ribosomal protein L33"/>
    <property type="match status" value="1"/>
</dbReference>
<gene>
    <name evidence="5 6" type="primary">rpmG</name>
    <name evidence="6" type="ORF">COW11_06300</name>
</gene>
<dbReference type="NCBIfam" id="TIGR01023">
    <property type="entry name" value="rpmG_bact"/>
    <property type="match status" value="1"/>
</dbReference>
<dbReference type="Proteomes" id="UP000231267">
    <property type="component" value="Unassembled WGS sequence"/>
</dbReference>
<comment type="similarity">
    <text evidence="1 5">Belongs to the bacterial ribosomal protein bL33 family.</text>
</comment>
<evidence type="ECO:0000256" key="1">
    <source>
        <dbReference type="ARBA" id="ARBA00007596"/>
    </source>
</evidence>